<organism evidence="1 2">
    <name type="scientific">Prauserella halophila</name>
    <dbReference type="NCBI Taxonomy" id="185641"/>
    <lineage>
        <taxon>Bacteria</taxon>
        <taxon>Bacillati</taxon>
        <taxon>Actinomycetota</taxon>
        <taxon>Actinomycetes</taxon>
        <taxon>Pseudonocardiales</taxon>
        <taxon>Pseudonocardiaceae</taxon>
        <taxon>Prauserella</taxon>
    </lineage>
</organism>
<evidence type="ECO:0000313" key="1">
    <source>
        <dbReference type="EMBL" id="GAA1235800.1"/>
    </source>
</evidence>
<reference evidence="1 2" key="1">
    <citation type="journal article" date="2019" name="Int. J. Syst. Evol. Microbiol.">
        <title>The Global Catalogue of Microorganisms (GCM) 10K type strain sequencing project: providing services to taxonomists for standard genome sequencing and annotation.</title>
        <authorList>
            <consortium name="The Broad Institute Genomics Platform"/>
            <consortium name="The Broad Institute Genome Sequencing Center for Infectious Disease"/>
            <person name="Wu L."/>
            <person name="Ma J."/>
        </authorList>
    </citation>
    <scope>NUCLEOTIDE SEQUENCE [LARGE SCALE GENOMIC DNA]</scope>
    <source>
        <strain evidence="1 2">JCM 13023</strain>
    </source>
</reference>
<protein>
    <submittedName>
        <fullName evidence="1">Uncharacterized protein</fullName>
    </submittedName>
</protein>
<keyword evidence="2" id="KW-1185">Reference proteome</keyword>
<accession>A0ABN1WAH1</accession>
<evidence type="ECO:0000313" key="2">
    <source>
        <dbReference type="Proteomes" id="UP001500653"/>
    </source>
</evidence>
<dbReference type="RefSeq" id="WP_253863300.1">
    <property type="nucleotide sequence ID" value="NZ_JAMTCQ010000009.1"/>
</dbReference>
<comment type="caution">
    <text evidence="1">The sequence shown here is derived from an EMBL/GenBank/DDBJ whole genome shotgun (WGS) entry which is preliminary data.</text>
</comment>
<dbReference type="EMBL" id="BAAALN010000005">
    <property type="protein sequence ID" value="GAA1235800.1"/>
    <property type="molecule type" value="Genomic_DNA"/>
</dbReference>
<sequence>MSIDHVHSRVYGTDVAPVVFSHVSTQIPTAAPVTRAAADCARVVSFSSAPAAFGGELLR</sequence>
<proteinExistence type="predicted"/>
<name>A0ABN1WAH1_9PSEU</name>
<gene>
    <name evidence="1" type="ORF">GCM10009676_19790</name>
</gene>
<dbReference type="Proteomes" id="UP001500653">
    <property type="component" value="Unassembled WGS sequence"/>
</dbReference>